<dbReference type="Pfam" id="PF08352">
    <property type="entry name" value="oligo_HPY"/>
    <property type="match status" value="1"/>
</dbReference>
<feature type="domain" description="ABC transporter" evidence="10">
    <location>
        <begin position="5"/>
        <end position="256"/>
    </location>
</feature>
<evidence type="ECO:0000256" key="2">
    <source>
        <dbReference type="ARBA" id="ARBA00005417"/>
    </source>
</evidence>
<keyword evidence="9" id="KW-0472">Membrane</keyword>
<keyword evidence="6" id="KW-0547">Nucleotide-binding</keyword>
<dbReference type="PROSITE" id="PS00211">
    <property type="entry name" value="ABC_TRANSPORTER_1"/>
    <property type="match status" value="1"/>
</dbReference>
<dbReference type="FunFam" id="3.40.50.300:FF:002585">
    <property type="entry name" value="Glutathione import ATP-binding protein GsiA"/>
    <property type="match status" value="1"/>
</dbReference>
<keyword evidence="3" id="KW-0813">Transport</keyword>
<keyword evidence="7 11" id="KW-0067">ATP-binding</keyword>
<keyword evidence="12" id="KW-1185">Reference proteome</keyword>
<keyword evidence="8" id="KW-1278">Translocase</keyword>
<evidence type="ECO:0000256" key="8">
    <source>
        <dbReference type="ARBA" id="ARBA00022967"/>
    </source>
</evidence>
<dbReference type="EMBL" id="AP021875">
    <property type="protein sequence ID" value="BBO73233.1"/>
    <property type="molecule type" value="Genomic_DNA"/>
</dbReference>
<feature type="domain" description="ABC transporter" evidence="10">
    <location>
        <begin position="282"/>
        <end position="528"/>
    </location>
</feature>
<dbReference type="Gene3D" id="3.40.50.300">
    <property type="entry name" value="P-loop containing nucleotide triphosphate hydrolases"/>
    <property type="match status" value="2"/>
</dbReference>
<dbReference type="SUPFAM" id="SSF52540">
    <property type="entry name" value="P-loop containing nucleoside triphosphate hydrolases"/>
    <property type="match status" value="2"/>
</dbReference>
<evidence type="ECO:0000256" key="5">
    <source>
        <dbReference type="ARBA" id="ARBA00022519"/>
    </source>
</evidence>
<dbReference type="GO" id="GO:0005886">
    <property type="term" value="C:plasma membrane"/>
    <property type="evidence" value="ECO:0007669"/>
    <property type="project" value="UniProtKB-SubCell"/>
</dbReference>
<dbReference type="NCBIfam" id="NF008453">
    <property type="entry name" value="PRK11308.1"/>
    <property type="match status" value="2"/>
</dbReference>
<accession>A0A5K7YZ78</accession>
<comment type="subcellular location">
    <subcellularLocation>
        <location evidence="1">Cell inner membrane</location>
        <topology evidence="1">Peripheral membrane protein</topology>
    </subcellularLocation>
</comment>
<sequence>MTKLLEVDNLRISARKEDGSLLPIVKGVSFSVAPGEVVALIGESGSGKTTIALSALGYTKPGMVFAGGEVRLDGRDIISMPAEEKRQLRGQRVAYVAQSAAAAFNPALTIGEQVTESALIHGHLNQQGADQRAEMLYRAMDLPDPEWLGRRYPHQVSGGQLQRLMAAMALCGKPELLLLDEPTTALDVTTQIEVLKAFKSVIKQEGSAAIYVTHDLSVVAQIADYIVVLYSGEILEHGTAEQVINRPGQDYTRRLMDAVRPPPAAGQGDKLSEEHECDLPALELINITAGYGKRKEGMPAVLVLHDVNVTIKKGHTVGVIGESGCGKSTMARVMSGLLPASRGDVLLNGKSLQPHLKHRSREQLQKVQFVFQMADTALNPRQRIDRILGRPIEFYLGLNGDEKRKRIGELLHMVDLPQEFAGRYPEELSGGQKQRVNLARALAALPEVVLCDEVISALDTIVGANIIELLKQLRQQTGVSFVFISHDLSTVASFADEIIVLYAGQVVEQGGTDQVLSPPYHPYTRMLIASVPEMRVGWLEEAIETQEAKAGMDREVKLTETGCPFFDRCPLSIPGVCDLEIPPVRNLDDGHTIKCHRSEEEFKQ</sequence>
<protein>
    <submittedName>
        <fullName evidence="11">Peptide ABC transporter ATP-binding protein</fullName>
    </submittedName>
</protein>
<evidence type="ECO:0000256" key="1">
    <source>
        <dbReference type="ARBA" id="ARBA00004417"/>
    </source>
</evidence>
<dbReference type="InterPro" id="IPR003439">
    <property type="entry name" value="ABC_transporter-like_ATP-bd"/>
</dbReference>
<name>A0A5K7YZ78_9BACT</name>
<keyword evidence="5" id="KW-0997">Cell inner membrane</keyword>
<comment type="similarity">
    <text evidence="2">Belongs to the ABC transporter superfamily.</text>
</comment>
<keyword evidence="4" id="KW-1003">Cell membrane</keyword>
<dbReference type="PANTHER" id="PTHR43297:SF14">
    <property type="entry name" value="ATPASE AAA-TYPE CORE DOMAIN-CONTAINING PROTEIN"/>
    <property type="match status" value="1"/>
</dbReference>
<dbReference type="PROSITE" id="PS50893">
    <property type="entry name" value="ABC_TRANSPORTER_2"/>
    <property type="match status" value="2"/>
</dbReference>
<dbReference type="InterPro" id="IPR017871">
    <property type="entry name" value="ABC_transporter-like_CS"/>
</dbReference>
<proteinExistence type="inferred from homology"/>
<dbReference type="InterPro" id="IPR050388">
    <property type="entry name" value="ABC_Ni/Peptide_Import"/>
</dbReference>
<dbReference type="AlphaFoldDB" id="A0A5K7YZ78"/>
<dbReference type="PANTHER" id="PTHR43297">
    <property type="entry name" value="OLIGOPEPTIDE TRANSPORT ATP-BINDING PROTEIN APPD"/>
    <property type="match status" value="1"/>
</dbReference>
<dbReference type="NCBIfam" id="NF007739">
    <property type="entry name" value="PRK10419.1"/>
    <property type="match status" value="2"/>
</dbReference>
<dbReference type="KEGG" id="dwd:DSCW_06500"/>
<evidence type="ECO:0000256" key="6">
    <source>
        <dbReference type="ARBA" id="ARBA00022741"/>
    </source>
</evidence>
<dbReference type="GO" id="GO:0015833">
    <property type="term" value="P:peptide transport"/>
    <property type="evidence" value="ECO:0007669"/>
    <property type="project" value="InterPro"/>
</dbReference>
<dbReference type="SMART" id="SM00382">
    <property type="entry name" value="AAA"/>
    <property type="match status" value="2"/>
</dbReference>
<dbReference type="NCBIfam" id="TIGR01727">
    <property type="entry name" value="oligo_HPY"/>
    <property type="match status" value="1"/>
</dbReference>
<dbReference type="OrthoDB" id="9809450at2"/>
<dbReference type="GO" id="GO:0005524">
    <property type="term" value="F:ATP binding"/>
    <property type="evidence" value="ECO:0007669"/>
    <property type="project" value="UniProtKB-KW"/>
</dbReference>
<reference evidence="11 12" key="1">
    <citation type="submission" date="2019-11" db="EMBL/GenBank/DDBJ databases">
        <title>Comparative genomics of hydrocarbon-degrading Desulfosarcina strains.</title>
        <authorList>
            <person name="Watanabe M."/>
            <person name="Kojima H."/>
            <person name="Fukui M."/>
        </authorList>
    </citation>
    <scope>NUCLEOTIDE SEQUENCE [LARGE SCALE GENOMIC DNA]</scope>
    <source>
        <strain evidence="11 12">PP31</strain>
    </source>
</reference>
<dbReference type="InterPro" id="IPR013563">
    <property type="entry name" value="Oligopep_ABC_C"/>
</dbReference>
<evidence type="ECO:0000256" key="3">
    <source>
        <dbReference type="ARBA" id="ARBA00022448"/>
    </source>
</evidence>
<dbReference type="Proteomes" id="UP000427769">
    <property type="component" value="Chromosome"/>
</dbReference>
<dbReference type="CDD" id="cd03257">
    <property type="entry name" value="ABC_NikE_OppD_transporters"/>
    <property type="match status" value="2"/>
</dbReference>
<dbReference type="Pfam" id="PF00005">
    <property type="entry name" value="ABC_tran"/>
    <property type="match status" value="2"/>
</dbReference>
<dbReference type="RefSeq" id="WP_155302360.1">
    <property type="nucleotide sequence ID" value="NZ_AP021875.1"/>
</dbReference>
<evidence type="ECO:0000256" key="4">
    <source>
        <dbReference type="ARBA" id="ARBA00022475"/>
    </source>
</evidence>
<evidence type="ECO:0000256" key="9">
    <source>
        <dbReference type="ARBA" id="ARBA00023136"/>
    </source>
</evidence>
<evidence type="ECO:0000313" key="11">
    <source>
        <dbReference type="EMBL" id="BBO73233.1"/>
    </source>
</evidence>
<dbReference type="GO" id="GO:0016887">
    <property type="term" value="F:ATP hydrolysis activity"/>
    <property type="evidence" value="ECO:0007669"/>
    <property type="project" value="InterPro"/>
</dbReference>
<organism evidence="11 12">
    <name type="scientific">Desulfosarcina widdelii</name>
    <dbReference type="NCBI Taxonomy" id="947919"/>
    <lineage>
        <taxon>Bacteria</taxon>
        <taxon>Pseudomonadati</taxon>
        <taxon>Thermodesulfobacteriota</taxon>
        <taxon>Desulfobacteria</taxon>
        <taxon>Desulfobacterales</taxon>
        <taxon>Desulfosarcinaceae</taxon>
        <taxon>Desulfosarcina</taxon>
    </lineage>
</organism>
<evidence type="ECO:0000256" key="7">
    <source>
        <dbReference type="ARBA" id="ARBA00022840"/>
    </source>
</evidence>
<dbReference type="InterPro" id="IPR003593">
    <property type="entry name" value="AAA+_ATPase"/>
</dbReference>
<evidence type="ECO:0000259" key="10">
    <source>
        <dbReference type="PROSITE" id="PS50893"/>
    </source>
</evidence>
<gene>
    <name evidence="11" type="ORF">DSCW_06500</name>
</gene>
<dbReference type="InterPro" id="IPR027417">
    <property type="entry name" value="P-loop_NTPase"/>
</dbReference>
<evidence type="ECO:0000313" key="12">
    <source>
        <dbReference type="Proteomes" id="UP000427769"/>
    </source>
</evidence>